<dbReference type="AlphaFoldDB" id="A0A067M1K6"/>
<dbReference type="CDD" id="cd18186">
    <property type="entry name" value="BTB_POZ_ZBTB_KLHL-like"/>
    <property type="match status" value="1"/>
</dbReference>
<feature type="region of interest" description="Disordered" evidence="1">
    <location>
        <begin position="1"/>
        <end position="26"/>
    </location>
</feature>
<reference evidence="3" key="1">
    <citation type="journal article" date="2014" name="Proc. Natl. Acad. Sci. U.S.A.">
        <title>Extensive sampling of basidiomycete genomes demonstrates inadequacy of the white-rot/brown-rot paradigm for wood decay fungi.</title>
        <authorList>
            <person name="Riley R."/>
            <person name="Salamov A.A."/>
            <person name="Brown D.W."/>
            <person name="Nagy L.G."/>
            <person name="Floudas D."/>
            <person name="Held B.W."/>
            <person name="Levasseur A."/>
            <person name="Lombard V."/>
            <person name="Morin E."/>
            <person name="Otillar R."/>
            <person name="Lindquist E.A."/>
            <person name="Sun H."/>
            <person name="LaButti K.M."/>
            <person name="Schmutz J."/>
            <person name="Jabbour D."/>
            <person name="Luo H."/>
            <person name="Baker S.E."/>
            <person name="Pisabarro A.G."/>
            <person name="Walton J.D."/>
            <person name="Blanchette R.A."/>
            <person name="Henrissat B."/>
            <person name="Martin F."/>
            <person name="Cullen D."/>
            <person name="Hibbett D.S."/>
            <person name="Grigoriev I.V."/>
        </authorList>
    </citation>
    <scope>NUCLEOTIDE SEQUENCE [LARGE SCALE GENOMIC DNA]</scope>
    <source>
        <strain evidence="3">FD-172 SS1</strain>
    </source>
</reference>
<dbReference type="EMBL" id="KL198088">
    <property type="protein sequence ID" value="KDQ08590.1"/>
    <property type="molecule type" value="Genomic_DNA"/>
</dbReference>
<dbReference type="OrthoDB" id="3199068at2759"/>
<dbReference type="InParanoid" id="A0A067M1K6"/>
<evidence type="ECO:0000256" key="1">
    <source>
        <dbReference type="SAM" id="MobiDB-lite"/>
    </source>
</evidence>
<dbReference type="Gene3D" id="3.30.710.10">
    <property type="entry name" value="Potassium Channel Kv1.1, Chain A"/>
    <property type="match status" value="1"/>
</dbReference>
<name>A0A067M1K6_BOTB1</name>
<evidence type="ECO:0000313" key="3">
    <source>
        <dbReference type="Proteomes" id="UP000027195"/>
    </source>
</evidence>
<protein>
    <recommendedName>
        <fullName evidence="4">BTB domain-containing protein</fullName>
    </recommendedName>
</protein>
<dbReference type="InterPro" id="IPR011333">
    <property type="entry name" value="SKP1/BTB/POZ_sf"/>
</dbReference>
<dbReference type="HOGENOM" id="CLU_060765_0_0_1"/>
<proteinExistence type="predicted"/>
<evidence type="ECO:0000313" key="2">
    <source>
        <dbReference type="EMBL" id="KDQ08590.1"/>
    </source>
</evidence>
<dbReference type="STRING" id="930990.A0A067M1K6"/>
<accession>A0A067M1K6</accession>
<sequence>MSSTGTHLVDNASTMSTPAQINSPEGPVRDSEFYFEGGLVVLALGPRPTLFRILRSILKTNSKIFRDMFDLPPADNMEGGTDENPIHLPDDPAAFAVILRHFHPATSYSYPMPEFDLVLEVLRVATKYEFERARNWARRQLRHTWGRSSPKRLGFLSAPTRELTQNAIKLTEVARVTRSGDFIPLALYFLCAVDDMDWMIAGDTTLSQADTSMLWKGSRCLLRAWGRAERPEWSVFLRSDETTNEVLLSMGFKPQAGLAPPGKALDVIP</sequence>
<organism evidence="2 3">
    <name type="scientific">Botryobasidium botryosum (strain FD-172 SS1)</name>
    <dbReference type="NCBI Taxonomy" id="930990"/>
    <lineage>
        <taxon>Eukaryota</taxon>
        <taxon>Fungi</taxon>
        <taxon>Dikarya</taxon>
        <taxon>Basidiomycota</taxon>
        <taxon>Agaricomycotina</taxon>
        <taxon>Agaricomycetes</taxon>
        <taxon>Cantharellales</taxon>
        <taxon>Botryobasidiaceae</taxon>
        <taxon>Botryobasidium</taxon>
    </lineage>
</organism>
<gene>
    <name evidence="2" type="ORF">BOTBODRAFT_561708</name>
</gene>
<feature type="compositionally biased region" description="Polar residues" evidence="1">
    <location>
        <begin position="1"/>
        <end position="23"/>
    </location>
</feature>
<dbReference type="Proteomes" id="UP000027195">
    <property type="component" value="Unassembled WGS sequence"/>
</dbReference>
<keyword evidence="3" id="KW-1185">Reference proteome</keyword>
<evidence type="ECO:0008006" key="4">
    <source>
        <dbReference type="Google" id="ProtNLM"/>
    </source>
</evidence>